<evidence type="ECO:0000256" key="6">
    <source>
        <dbReference type="ARBA" id="ARBA00023004"/>
    </source>
</evidence>
<gene>
    <name evidence="11" type="ORF">SEPMUDRAFT_130108</name>
</gene>
<dbReference type="HOGENOM" id="CLU_029471_0_0_1"/>
<dbReference type="InterPro" id="IPR004574">
    <property type="entry name" value="Alkb"/>
</dbReference>
<evidence type="ECO:0000256" key="3">
    <source>
        <dbReference type="ARBA" id="ARBA00022723"/>
    </source>
</evidence>
<organism evidence="11 12">
    <name type="scientific">Sphaerulina musiva (strain SO2202)</name>
    <name type="common">Poplar stem canker fungus</name>
    <name type="synonym">Septoria musiva</name>
    <dbReference type="NCBI Taxonomy" id="692275"/>
    <lineage>
        <taxon>Eukaryota</taxon>
        <taxon>Fungi</taxon>
        <taxon>Dikarya</taxon>
        <taxon>Ascomycota</taxon>
        <taxon>Pezizomycotina</taxon>
        <taxon>Dothideomycetes</taxon>
        <taxon>Dothideomycetidae</taxon>
        <taxon>Mycosphaerellales</taxon>
        <taxon>Mycosphaerellaceae</taxon>
        <taxon>Sphaerulina</taxon>
    </lineage>
</organism>
<evidence type="ECO:0000256" key="7">
    <source>
        <dbReference type="ARBA" id="ARBA00023026"/>
    </source>
</evidence>
<keyword evidence="3 9" id="KW-0479">Metal-binding</keyword>
<dbReference type="EMBL" id="KB456260">
    <property type="protein sequence ID" value="EMF17341.1"/>
    <property type="molecule type" value="Genomic_DNA"/>
</dbReference>
<dbReference type="STRING" id="692275.N1QJC8"/>
<dbReference type="RefSeq" id="XP_016765462.1">
    <property type="nucleotide sequence ID" value="XM_016902336.1"/>
</dbReference>
<evidence type="ECO:0000256" key="8">
    <source>
        <dbReference type="ARBA" id="ARBA00047565"/>
    </source>
</evidence>
<dbReference type="InterPro" id="IPR037151">
    <property type="entry name" value="AlkB-like_sf"/>
</dbReference>
<keyword evidence="7" id="KW-0843">Virulence</keyword>
<protein>
    <recommendedName>
        <fullName evidence="2">mRNA N(6)-methyladenine demethylase</fullName>
        <ecNumber evidence="2">1.14.11.53</ecNumber>
    </recommendedName>
</protein>
<dbReference type="FunFam" id="2.60.120.590:FF:000014">
    <property type="entry name" value="Oxidoreductase, 2OG-Fe(II) oxygenase family family"/>
    <property type="match status" value="1"/>
</dbReference>
<evidence type="ECO:0000256" key="9">
    <source>
        <dbReference type="PIRSR" id="PIRSR604574-2"/>
    </source>
</evidence>
<feature type="binding site" evidence="9">
    <location>
        <position position="294"/>
    </location>
    <ligand>
        <name>Fe cation</name>
        <dbReference type="ChEBI" id="CHEBI:24875"/>
        <note>catalytic</note>
    </ligand>
</feature>
<dbReference type="OMA" id="CEVIRLR"/>
<evidence type="ECO:0000313" key="11">
    <source>
        <dbReference type="EMBL" id="EMF17341.1"/>
    </source>
</evidence>
<reference evidence="11 12" key="1">
    <citation type="journal article" date="2012" name="PLoS Pathog.">
        <title>Diverse lifestyles and strategies of plant pathogenesis encoded in the genomes of eighteen Dothideomycetes fungi.</title>
        <authorList>
            <person name="Ohm R.A."/>
            <person name="Feau N."/>
            <person name="Henrissat B."/>
            <person name="Schoch C.L."/>
            <person name="Horwitz B.A."/>
            <person name="Barry K.W."/>
            <person name="Condon B.J."/>
            <person name="Copeland A.C."/>
            <person name="Dhillon B."/>
            <person name="Glaser F."/>
            <person name="Hesse C.N."/>
            <person name="Kosti I."/>
            <person name="LaButti K."/>
            <person name="Lindquist E.A."/>
            <person name="Lucas S."/>
            <person name="Salamov A.A."/>
            <person name="Bradshaw R.E."/>
            <person name="Ciuffetti L."/>
            <person name="Hamelin R.C."/>
            <person name="Kema G.H.J."/>
            <person name="Lawrence C."/>
            <person name="Scott J.A."/>
            <person name="Spatafora J.W."/>
            <person name="Turgeon B.G."/>
            <person name="de Wit P.J.G.M."/>
            <person name="Zhong S."/>
            <person name="Goodwin S.B."/>
            <person name="Grigoriev I.V."/>
        </authorList>
    </citation>
    <scope>NUCLEOTIDE SEQUENCE [LARGE SCALE GENOMIC DNA]</scope>
    <source>
        <strain evidence="11 12">SO2202</strain>
    </source>
</reference>
<feature type="binding site" evidence="9">
    <location>
        <position position="241"/>
    </location>
    <ligand>
        <name>Fe cation</name>
        <dbReference type="ChEBI" id="CHEBI:24875"/>
        <note>catalytic</note>
    </ligand>
</feature>
<evidence type="ECO:0000313" key="12">
    <source>
        <dbReference type="Proteomes" id="UP000016931"/>
    </source>
</evidence>
<dbReference type="PROSITE" id="PS51471">
    <property type="entry name" value="FE2OG_OXY"/>
    <property type="match status" value="1"/>
</dbReference>
<evidence type="ECO:0000259" key="10">
    <source>
        <dbReference type="PROSITE" id="PS51471"/>
    </source>
</evidence>
<comment type="catalytic activity">
    <reaction evidence="8">
        <text>an N(6)-methyladenosine in mRNA + 2-oxoglutarate + O2 = an adenosine in mRNA + formaldehyde + succinate + CO2</text>
        <dbReference type="Rhea" id="RHEA:49520"/>
        <dbReference type="Rhea" id="RHEA-COMP:12414"/>
        <dbReference type="Rhea" id="RHEA-COMP:12417"/>
        <dbReference type="ChEBI" id="CHEBI:15379"/>
        <dbReference type="ChEBI" id="CHEBI:16526"/>
        <dbReference type="ChEBI" id="CHEBI:16810"/>
        <dbReference type="ChEBI" id="CHEBI:16842"/>
        <dbReference type="ChEBI" id="CHEBI:30031"/>
        <dbReference type="ChEBI" id="CHEBI:74411"/>
        <dbReference type="ChEBI" id="CHEBI:74449"/>
        <dbReference type="EC" id="1.14.11.53"/>
    </reaction>
    <physiologicalReaction direction="left-to-right" evidence="8">
        <dbReference type="Rhea" id="RHEA:49521"/>
    </physiologicalReaction>
</comment>
<dbReference type="EC" id="1.14.11.53" evidence="2"/>
<dbReference type="PANTHER" id="PTHR16557">
    <property type="entry name" value="ALKYLATED DNA REPAIR PROTEIN ALKB-RELATED"/>
    <property type="match status" value="1"/>
</dbReference>
<evidence type="ECO:0000256" key="5">
    <source>
        <dbReference type="ARBA" id="ARBA00023002"/>
    </source>
</evidence>
<dbReference type="InterPro" id="IPR027450">
    <property type="entry name" value="AlkB-like"/>
</dbReference>
<keyword evidence="6 9" id="KW-0408">Iron</keyword>
<dbReference type="GeneID" id="27899473"/>
<dbReference type="SUPFAM" id="SSF51197">
    <property type="entry name" value="Clavaminate synthase-like"/>
    <property type="match status" value="1"/>
</dbReference>
<name>N1QJC8_SPHMS</name>
<accession>N1QJC8</accession>
<sequence>MDIALDAHAKPPASVRALYKHYQKVSLPENVLEKDSNLIQIGREGGECSAIRLSGDGDVQLPANLHDIHDTFLGRVCVDDEIQTKSTPRQPIYEVPTIPGLYIYPSLLPSDVQLGILDRTLHRDLSDSSHNTNVHLFHHVTYPRNGSGHPVSFFDPSTANDIFEPLDPTVHKPFNHRQFLNKKLRWVTLGGQYDWTNKVYPRGQPPAFPSDLKNLIESVFPMNAEAAILNLYSPGDTLSLHRDVSEECDQPLVSISIGCSAVFIVGLEDHEPAAILLRSGDAVLMSGASRYAWHGVPKVLRETCPAGIAGWPATENTPQYEQWRGWMAGKRINLNVRQMFP</sequence>
<comment type="cofactor">
    <cofactor evidence="9">
        <name>Fe(2+)</name>
        <dbReference type="ChEBI" id="CHEBI:29033"/>
    </cofactor>
    <text evidence="9">Binds 1 Fe(2+) ion per subunit.</text>
</comment>
<feature type="domain" description="Fe2OG dioxygenase" evidence="10">
    <location>
        <begin position="223"/>
        <end position="340"/>
    </location>
</feature>
<dbReference type="Pfam" id="PF13532">
    <property type="entry name" value="2OG-FeII_Oxy_2"/>
    <property type="match status" value="1"/>
</dbReference>
<feature type="binding site" evidence="9">
    <location>
        <position position="243"/>
    </location>
    <ligand>
        <name>Fe cation</name>
        <dbReference type="ChEBI" id="CHEBI:24875"/>
        <note>catalytic</note>
    </ligand>
</feature>
<dbReference type="GO" id="GO:0046872">
    <property type="term" value="F:metal ion binding"/>
    <property type="evidence" value="ECO:0007669"/>
    <property type="project" value="UniProtKB-KW"/>
</dbReference>
<comment type="similarity">
    <text evidence="1">Belongs to the alkB family.</text>
</comment>
<dbReference type="InterPro" id="IPR005123">
    <property type="entry name" value="Oxoglu/Fe-dep_dioxygenase_dom"/>
</dbReference>
<proteinExistence type="inferred from homology"/>
<dbReference type="eggNOG" id="KOG2731">
    <property type="taxonomic scope" value="Eukaryota"/>
</dbReference>
<dbReference type="PANTHER" id="PTHR16557:SF2">
    <property type="entry name" value="NUCLEIC ACID DIOXYGENASE ALKBH1"/>
    <property type="match status" value="1"/>
</dbReference>
<evidence type="ECO:0000256" key="1">
    <source>
        <dbReference type="ARBA" id="ARBA00007879"/>
    </source>
</evidence>
<dbReference type="Gene3D" id="2.60.120.590">
    <property type="entry name" value="Alpha-ketoglutarate-dependent dioxygenase AlkB-like"/>
    <property type="match status" value="1"/>
</dbReference>
<dbReference type="GO" id="GO:0005737">
    <property type="term" value="C:cytoplasm"/>
    <property type="evidence" value="ECO:0007669"/>
    <property type="project" value="TreeGrafter"/>
</dbReference>
<keyword evidence="4" id="KW-0223">Dioxygenase</keyword>
<evidence type="ECO:0000256" key="2">
    <source>
        <dbReference type="ARBA" id="ARBA00012931"/>
    </source>
</evidence>
<dbReference type="Proteomes" id="UP000016931">
    <property type="component" value="Unassembled WGS sequence"/>
</dbReference>
<keyword evidence="12" id="KW-1185">Reference proteome</keyword>
<dbReference type="OrthoDB" id="6614653at2759"/>
<dbReference type="AlphaFoldDB" id="N1QJC8"/>
<dbReference type="GO" id="GO:0005634">
    <property type="term" value="C:nucleus"/>
    <property type="evidence" value="ECO:0007669"/>
    <property type="project" value="TreeGrafter"/>
</dbReference>
<keyword evidence="5" id="KW-0560">Oxidoreductase</keyword>
<evidence type="ECO:0000256" key="4">
    <source>
        <dbReference type="ARBA" id="ARBA00022964"/>
    </source>
</evidence>
<dbReference type="GO" id="GO:1990931">
    <property type="term" value="F:mRNA N6-methyladenosine dioxygenase activity"/>
    <property type="evidence" value="ECO:0007669"/>
    <property type="project" value="UniProtKB-EC"/>
</dbReference>